<feature type="coiled-coil region" evidence="1">
    <location>
        <begin position="10"/>
        <end position="47"/>
    </location>
</feature>
<dbReference type="EMBL" id="JOTM01000043">
    <property type="protein sequence ID" value="KEK22041.1"/>
    <property type="molecule type" value="Genomic_DNA"/>
</dbReference>
<accession>A0A073K678</accession>
<dbReference type="RefSeq" id="WP_033678358.1">
    <property type="nucleotide sequence ID" value="NZ_JOTM01000043.1"/>
</dbReference>
<comment type="caution">
    <text evidence="3">The sequence shown here is derived from an EMBL/GenBank/DDBJ whole genome shotgun (WGS) entry which is preliminary data.</text>
</comment>
<evidence type="ECO:0000313" key="4">
    <source>
        <dbReference type="Proteomes" id="UP000027778"/>
    </source>
</evidence>
<gene>
    <name evidence="3" type="ORF">BAGA_22680</name>
</gene>
<name>A0A073K678_9BACI</name>
<sequence length="72" mass="8635">MNLTKEPEEKREDKIEMNEMKDTIVSLEQSVQELKEEVKKLRKKKQKKPFDVGDMGFWVCMTVIAIGWFWTK</sequence>
<keyword evidence="1" id="KW-0175">Coiled coil</keyword>
<proteinExistence type="predicted"/>
<dbReference type="STRING" id="574375.AZF08_04650"/>
<keyword evidence="2" id="KW-0812">Transmembrane</keyword>
<keyword evidence="2" id="KW-1133">Transmembrane helix</keyword>
<evidence type="ECO:0000313" key="3">
    <source>
        <dbReference type="EMBL" id="KEK22041.1"/>
    </source>
</evidence>
<keyword evidence="4" id="KW-1185">Reference proteome</keyword>
<reference evidence="3 4" key="1">
    <citation type="submission" date="2014-06" db="EMBL/GenBank/DDBJ databases">
        <title>Draft genome sequence of Bacillus gaemokensis JCM 15801 (MCCC 1A00707).</title>
        <authorList>
            <person name="Lai Q."/>
            <person name="Liu Y."/>
            <person name="Shao Z."/>
        </authorList>
    </citation>
    <scope>NUCLEOTIDE SEQUENCE [LARGE SCALE GENOMIC DNA]</scope>
    <source>
        <strain evidence="3 4">JCM 15801</strain>
    </source>
</reference>
<evidence type="ECO:0000256" key="2">
    <source>
        <dbReference type="SAM" id="Phobius"/>
    </source>
</evidence>
<dbReference type="Proteomes" id="UP000027778">
    <property type="component" value="Unassembled WGS sequence"/>
</dbReference>
<organism evidence="3 4">
    <name type="scientific">Bacillus gaemokensis</name>
    <dbReference type="NCBI Taxonomy" id="574375"/>
    <lineage>
        <taxon>Bacteria</taxon>
        <taxon>Bacillati</taxon>
        <taxon>Bacillota</taxon>
        <taxon>Bacilli</taxon>
        <taxon>Bacillales</taxon>
        <taxon>Bacillaceae</taxon>
        <taxon>Bacillus</taxon>
        <taxon>Bacillus cereus group</taxon>
    </lineage>
</organism>
<protein>
    <submittedName>
        <fullName evidence="3">Phosphodiesterase</fullName>
    </submittedName>
</protein>
<dbReference type="AlphaFoldDB" id="A0A073K678"/>
<evidence type="ECO:0000256" key="1">
    <source>
        <dbReference type="SAM" id="Coils"/>
    </source>
</evidence>
<feature type="transmembrane region" description="Helical" evidence="2">
    <location>
        <begin position="52"/>
        <end position="70"/>
    </location>
</feature>
<keyword evidence="2" id="KW-0472">Membrane</keyword>